<name>A0AB94IM08_9BACI</name>
<evidence type="ECO:0000313" key="2">
    <source>
        <dbReference type="Proteomes" id="UP000018877"/>
    </source>
</evidence>
<keyword evidence="2" id="KW-1185">Reference proteome</keyword>
<dbReference type="Proteomes" id="UP000018877">
    <property type="component" value="Unassembled WGS sequence"/>
</dbReference>
<comment type="caution">
    <text evidence="1">The sequence shown here is derived from an EMBL/GenBank/DDBJ whole genome shotgun (WGS) entry which is preliminary data.</text>
</comment>
<dbReference type="EMBL" id="ALAN01000076">
    <property type="protein sequence ID" value="ETI68141.1"/>
    <property type="molecule type" value="Genomic_DNA"/>
</dbReference>
<dbReference type="AlphaFoldDB" id="A0AB94IM08"/>
<reference evidence="1 2" key="1">
    <citation type="journal article" date="2014" name="Environ. Microbiol.">
        <title>The nitrate-ammonifying and nosZ-carrying bacterium Bacillus vireti is a potent source and sink for nitric and nitrous oxide under high nitrate conditions.</title>
        <authorList>
            <person name="Mania D."/>
            <person name="Heylen K."/>
            <person name="van Spanning R.J."/>
            <person name="Frostegard A."/>
        </authorList>
    </citation>
    <scope>NUCLEOTIDE SEQUENCE [LARGE SCALE GENOMIC DNA]</scope>
    <source>
        <strain evidence="1 2">LMG 21834</strain>
    </source>
</reference>
<evidence type="ECO:0000313" key="1">
    <source>
        <dbReference type="EMBL" id="ETI68141.1"/>
    </source>
</evidence>
<gene>
    <name evidence="1" type="ORF">BAVI_14099</name>
</gene>
<sequence>MKGVKTMSINEQDIQKYHYDAKFNVEVGKFLGKLHEVFSHLSEDCISQIKYERVNYSTYKGYNVKFNNNVGRRYLMDKKGAWHETPNLMNWWLCLGYPVTDDTLESFKVDIQTEFYWKGK</sequence>
<accession>A0AB94IM08</accession>
<protein>
    <submittedName>
        <fullName evidence="1">Uncharacterized protein</fullName>
    </submittedName>
</protein>
<proteinExistence type="predicted"/>
<organism evidence="1 2">
    <name type="scientific">Neobacillus vireti LMG 21834</name>
    <dbReference type="NCBI Taxonomy" id="1131730"/>
    <lineage>
        <taxon>Bacteria</taxon>
        <taxon>Bacillati</taxon>
        <taxon>Bacillota</taxon>
        <taxon>Bacilli</taxon>
        <taxon>Bacillales</taxon>
        <taxon>Bacillaceae</taxon>
        <taxon>Neobacillus</taxon>
    </lineage>
</organism>